<keyword evidence="6" id="KW-1185">Reference proteome</keyword>
<protein>
    <recommendedName>
        <fullName evidence="4">Carboxyltransferase domain-containing protein</fullName>
    </recommendedName>
</protein>
<dbReference type="GO" id="GO:0016787">
    <property type="term" value="F:hydrolase activity"/>
    <property type="evidence" value="ECO:0007669"/>
    <property type="project" value="UniProtKB-KW"/>
</dbReference>
<dbReference type="PANTHER" id="PTHR43309:SF5">
    <property type="entry name" value="5-OXOPROLINASE SUBUNIT C"/>
    <property type="match status" value="1"/>
</dbReference>
<dbReference type="GO" id="GO:0005524">
    <property type="term" value="F:ATP binding"/>
    <property type="evidence" value="ECO:0007669"/>
    <property type="project" value="UniProtKB-KW"/>
</dbReference>
<dbReference type="Pfam" id="PF02626">
    <property type="entry name" value="CT_A_B"/>
    <property type="match status" value="1"/>
</dbReference>
<dbReference type="SMART" id="SM00797">
    <property type="entry name" value="AHS2"/>
    <property type="match status" value="1"/>
</dbReference>
<dbReference type="InterPro" id="IPR029000">
    <property type="entry name" value="Cyclophilin-like_dom_sf"/>
</dbReference>
<dbReference type="InterPro" id="IPR052708">
    <property type="entry name" value="PxpC"/>
</dbReference>
<keyword evidence="1" id="KW-0547">Nucleotide-binding</keyword>
<name>A0A150X364_9BACT</name>
<dbReference type="PANTHER" id="PTHR43309">
    <property type="entry name" value="5-OXOPROLINASE SUBUNIT C"/>
    <property type="match status" value="1"/>
</dbReference>
<evidence type="ECO:0000313" key="5">
    <source>
        <dbReference type="EMBL" id="KYG73175.1"/>
    </source>
</evidence>
<dbReference type="NCBIfam" id="TIGR00724">
    <property type="entry name" value="urea_amlyse_rel"/>
    <property type="match status" value="1"/>
</dbReference>
<evidence type="ECO:0000256" key="3">
    <source>
        <dbReference type="ARBA" id="ARBA00022840"/>
    </source>
</evidence>
<keyword evidence="2" id="KW-0378">Hydrolase</keyword>
<sequence>MARLHFLKSGLQTTIQDLGRQGVQDLGIPINGAMDKASAQLANQLVGNDTNSPVLEITLLGPKIQFEGQCQIAITGANLSAEINGNIIPQFRTININHGDMLSFRKPVTGCRAYLAINGRWDIQSWLGSYSASATNTVQTTPDSVIKKDQILEIISGKQQSVISIPQSERPSLSIEAPLKVYPGPEFEAFSAIEKQCFFGNRFTIGQDSNRMGYRLKEALKGYTQKEEVISSGVIPGTIQITNSGQPIVLMADAQTTGGYPRIANVSSPDLDRLAQFKPGDTVRFELISFK</sequence>
<dbReference type="EMBL" id="LRDB01000050">
    <property type="protein sequence ID" value="KYG73175.1"/>
    <property type="molecule type" value="Genomic_DNA"/>
</dbReference>
<gene>
    <name evidence="5" type="ORF">AWN68_10845</name>
</gene>
<dbReference type="OrthoDB" id="9782422at2"/>
<evidence type="ECO:0000256" key="1">
    <source>
        <dbReference type="ARBA" id="ARBA00022741"/>
    </source>
</evidence>
<dbReference type="Proteomes" id="UP000075615">
    <property type="component" value="Unassembled WGS sequence"/>
</dbReference>
<comment type="caution">
    <text evidence="5">The sequence shown here is derived from an EMBL/GenBank/DDBJ whole genome shotgun (WGS) entry which is preliminary data.</text>
</comment>
<dbReference type="InterPro" id="IPR003778">
    <property type="entry name" value="CT_A_B"/>
</dbReference>
<evidence type="ECO:0000259" key="4">
    <source>
        <dbReference type="SMART" id="SM00797"/>
    </source>
</evidence>
<organism evidence="5 6">
    <name type="scientific">Roseivirga echinicomitans</name>
    <dbReference type="NCBI Taxonomy" id="296218"/>
    <lineage>
        <taxon>Bacteria</taxon>
        <taxon>Pseudomonadati</taxon>
        <taxon>Bacteroidota</taxon>
        <taxon>Cytophagia</taxon>
        <taxon>Cytophagales</taxon>
        <taxon>Roseivirgaceae</taxon>
        <taxon>Roseivirga</taxon>
    </lineage>
</organism>
<proteinExistence type="predicted"/>
<feature type="domain" description="Carboxyltransferase" evidence="4">
    <location>
        <begin position="25"/>
        <end position="290"/>
    </location>
</feature>
<reference evidence="5 6" key="1">
    <citation type="submission" date="2016-01" db="EMBL/GenBank/DDBJ databases">
        <title>Genome sequencing of Roseivirga echinicomitans KMM 6058.</title>
        <authorList>
            <person name="Selvaratnam C."/>
            <person name="Thevarajoo S."/>
            <person name="Goh K.M."/>
            <person name="Ee R."/>
            <person name="Chan K.-G."/>
            <person name="Chong C.S."/>
        </authorList>
    </citation>
    <scope>NUCLEOTIDE SEQUENCE [LARGE SCALE GENOMIC DNA]</scope>
    <source>
        <strain evidence="5 6">KMM 6058</strain>
    </source>
</reference>
<accession>A0A150X364</accession>
<keyword evidence="3" id="KW-0067">ATP-binding</keyword>
<evidence type="ECO:0000313" key="6">
    <source>
        <dbReference type="Proteomes" id="UP000075615"/>
    </source>
</evidence>
<dbReference type="AlphaFoldDB" id="A0A150X364"/>
<dbReference type="STRING" id="296218.AWN68_10845"/>
<dbReference type="Gene3D" id="2.40.100.10">
    <property type="entry name" value="Cyclophilin-like"/>
    <property type="match status" value="1"/>
</dbReference>
<dbReference type="RefSeq" id="WP_068418349.1">
    <property type="nucleotide sequence ID" value="NZ_LRDB01000050.1"/>
</dbReference>
<evidence type="ECO:0000256" key="2">
    <source>
        <dbReference type="ARBA" id="ARBA00022801"/>
    </source>
</evidence>
<dbReference type="SUPFAM" id="SSF50891">
    <property type="entry name" value="Cyclophilin-like"/>
    <property type="match status" value="1"/>
</dbReference>